<dbReference type="GO" id="GO:0009007">
    <property type="term" value="F:site-specific DNA-methyltransferase (adenine-specific) activity"/>
    <property type="evidence" value="ECO:0007669"/>
    <property type="project" value="InterPro"/>
</dbReference>
<dbReference type="Pfam" id="PF05869">
    <property type="entry name" value="Dam"/>
    <property type="match status" value="1"/>
</dbReference>
<name>A0A0F9AD34_9ZZZZ</name>
<comment type="caution">
    <text evidence="1">The sequence shown here is derived from an EMBL/GenBank/DDBJ whole genome shotgun (WGS) entry which is preliminary data.</text>
</comment>
<accession>A0A0F9AD34</accession>
<dbReference type="AlphaFoldDB" id="A0A0F9AD34"/>
<protein>
    <recommendedName>
        <fullName evidence="2">DNA N-6-adenine-methyltransferase (Dam)</fullName>
    </recommendedName>
</protein>
<dbReference type="GO" id="GO:0009307">
    <property type="term" value="P:DNA restriction-modification system"/>
    <property type="evidence" value="ECO:0007669"/>
    <property type="project" value="InterPro"/>
</dbReference>
<evidence type="ECO:0000313" key="1">
    <source>
        <dbReference type="EMBL" id="KKK96190.1"/>
    </source>
</evidence>
<dbReference type="EMBL" id="LAZR01046587">
    <property type="protein sequence ID" value="KKK96190.1"/>
    <property type="molecule type" value="Genomic_DNA"/>
</dbReference>
<gene>
    <name evidence="1" type="ORF">LCGC14_2665220</name>
</gene>
<proteinExistence type="predicted"/>
<evidence type="ECO:0008006" key="2">
    <source>
        <dbReference type="Google" id="ProtNLM"/>
    </source>
</evidence>
<organism evidence="1">
    <name type="scientific">marine sediment metagenome</name>
    <dbReference type="NCBI Taxonomy" id="412755"/>
    <lineage>
        <taxon>unclassified sequences</taxon>
        <taxon>metagenomes</taxon>
        <taxon>ecological metagenomes</taxon>
    </lineage>
</organism>
<dbReference type="InterPro" id="IPR008593">
    <property type="entry name" value="Dam_MeTrfase"/>
</dbReference>
<dbReference type="GO" id="GO:0003677">
    <property type="term" value="F:DNA binding"/>
    <property type="evidence" value="ECO:0007669"/>
    <property type="project" value="InterPro"/>
</dbReference>
<sequence>MLNRSLFSSASGEWETPQGVFDALNAEFGPFDLDPCATPENAKCPNFYTQESDGLLQPWRGRVFVNPPYGRAIGRWIQKCYAAVGQDAKLVVALLPSRTDTAWWHDYVMKADEIRFIRGRLYFTRDDGLRARAPFPSAIVVWRPPC</sequence>
<reference evidence="1" key="1">
    <citation type="journal article" date="2015" name="Nature">
        <title>Complex archaea that bridge the gap between prokaryotes and eukaryotes.</title>
        <authorList>
            <person name="Spang A."/>
            <person name="Saw J.H."/>
            <person name="Jorgensen S.L."/>
            <person name="Zaremba-Niedzwiedzka K."/>
            <person name="Martijn J."/>
            <person name="Lind A.E."/>
            <person name="van Eijk R."/>
            <person name="Schleper C."/>
            <person name="Guy L."/>
            <person name="Ettema T.J."/>
        </authorList>
    </citation>
    <scope>NUCLEOTIDE SEQUENCE</scope>
</reference>